<dbReference type="RefSeq" id="WP_154458431.1">
    <property type="nucleotide sequence ID" value="NZ_VUMV01000006.1"/>
</dbReference>
<keyword evidence="1" id="KW-0812">Transmembrane</keyword>
<comment type="caution">
    <text evidence="2">The sequence shown here is derived from an EMBL/GenBank/DDBJ whole genome shotgun (WGS) entry which is preliminary data.</text>
</comment>
<dbReference type="Proteomes" id="UP000466864">
    <property type="component" value="Unassembled WGS sequence"/>
</dbReference>
<organism evidence="2 3">
    <name type="scientific">Bilifractor porci</name>
    <dbReference type="NCBI Taxonomy" id="2606636"/>
    <lineage>
        <taxon>Bacteria</taxon>
        <taxon>Bacillati</taxon>
        <taxon>Bacillota</taxon>
        <taxon>Clostridia</taxon>
        <taxon>Lachnospirales</taxon>
        <taxon>Lachnospiraceae</taxon>
        <taxon>Bilifractor</taxon>
    </lineage>
</organism>
<sequence length="267" mass="30326">MDNTLEEGQVKTKERRNSWFRIMLQAVIAVLLAGALFFVMTNKAAAEKIDQTILLEKRHPGYWEYLSHPQIYYSHGESDNLLISSLQSGEYSGFQVVVNPDFSVRVDGVNNEEDVHLRYGNVVLSEGQYQLLDGAPKIDGAYSYVWDGENTLVSLPDASIFSVSTSPNMYEVGVVIFKGQEVHQTYTPMLIREGDKQTFTPYRTTFPLRDDLEQKISMVFVPSKDVIAKEDIKIWESSQKTEKVDKAMIYFYDGSGYILENGRVSSD</sequence>
<dbReference type="EMBL" id="VUMV01000006">
    <property type="protein sequence ID" value="MST82523.1"/>
    <property type="molecule type" value="Genomic_DNA"/>
</dbReference>
<evidence type="ECO:0000313" key="3">
    <source>
        <dbReference type="Proteomes" id="UP000466864"/>
    </source>
</evidence>
<keyword evidence="1" id="KW-0472">Membrane</keyword>
<proteinExistence type="predicted"/>
<keyword evidence="3" id="KW-1185">Reference proteome</keyword>
<reference evidence="2 3" key="1">
    <citation type="submission" date="2019-08" db="EMBL/GenBank/DDBJ databases">
        <title>In-depth cultivation of the pig gut microbiome towards novel bacterial diversity and tailored functional studies.</title>
        <authorList>
            <person name="Wylensek D."/>
            <person name="Hitch T.C.A."/>
            <person name="Clavel T."/>
        </authorList>
    </citation>
    <scope>NUCLEOTIDE SEQUENCE [LARGE SCALE GENOMIC DNA]</scope>
    <source>
        <strain evidence="2 3">Oil+RF-744-WCA-WT-13</strain>
    </source>
</reference>
<feature type="transmembrane region" description="Helical" evidence="1">
    <location>
        <begin position="20"/>
        <end position="39"/>
    </location>
</feature>
<evidence type="ECO:0000256" key="1">
    <source>
        <dbReference type="SAM" id="Phobius"/>
    </source>
</evidence>
<accession>A0A7X2TQ03</accession>
<dbReference type="AlphaFoldDB" id="A0A7X2TQ03"/>
<name>A0A7X2TQ03_9FIRM</name>
<gene>
    <name evidence="2" type="ORF">FYJ60_09365</name>
</gene>
<keyword evidence="1" id="KW-1133">Transmembrane helix</keyword>
<protein>
    <submittedName>
        <fullName evidence="2">Uncharacterized protein</fullName>
    </submittedName>
</protein>
<evidence type="ECO:0000313" key="2">
    <source>
        <dbReference type="EMBL" id="MST82523.1"/>
    </source>
</evidence>